<feature type="region of interest" description="Disordered" evidence="1">
    <location>
        <begin position="196"/>
        <end position="269"/>
    </location>
</feature>
<organism evidence="2 3">
    <name type="scientific">Aureobasidium melanogenum</name>
    <name type="common">Aureobasidium pullulans var. melanogenum</name>
    <dbReference type="NCBI Taxonomy" id="46634"/>
    <lineage>
        <taxon>Eukaryota</taxon>
        <taxon>Fungi</taxon>
        <taxon>Dikarya</taxon>
        <taxon>Ascomycota</taxon>
        <taxon>Pezizomycotina</taxon>
        <taxon>Dothideomycetes</taxon>
        <taxon>Dothideomycetidae</taxon>
        <taxon>Dothideales</taxon>
        <taxon>Saccotheciaceae</taxon>
        <taxon>Aureobasidium</taxon>
    </lineage>
</organism>
<reference evidence="2" key="1">
    <citation type="journal article" date="2021" name="J Fungi (Basel)">
        <title>Virulence traits and population genomics of the black yeast Aureobasidium melanogenum.</title>
        <authorList>
            <person name="Cernosa A."/>
            <person name="Sun X."/>
            <person name="Gostincar C."/>
            <person name="Fang C."/>
            <person name="Gunde-Cimerman N."/>
            <person name="Song Z."/>
        </authorList>
    </citation>
    <scope>NUCLEOTIDE SEQUENCE</scope>
    <source>
        <strain evidence="2">EXF-9911</strain>
    </source>
</reference>
<dbReference type="AlphaFoldDB" id="A0A9P8EWW5"/>
<accession>A0A9P8EWW5</accession>
<protein>
    <submittedName>
        <fullName evidence="2">Uncharacterized protein</fullName>
    </submittedName>
</protein>
<evidence type="ECO:0000313" key="3">
    <source>
        <dbReference type="Proteomes" id="UP000779574"/>
    </source>
</evidence>
<comment type="caution">
    <text evidence="2">The sequence shown here is derived from an EMBL/GenBank/DDBJ whole genome shotgun (WGS) entry which is preliminary data.</text>
</comment>
<evidence type="ECO:0000256" key="1">
    <source>
        <dbReference type="SAM" id="MobiDB-lite"/>
    </source>
</evidence>
<name>A0A9P8EWW5_AURME</name>
<proteinExistence type="predicted"/>
<sequence length="269" mass="30466">MSVFTQTQQELSTDVLESPRYQNLEVCLQRYLTWLSRHEIGLALTLETSLLDGAVRVYQRLDRLVNCCPYELSLDDYAYLQEQLVEITVFCRRVSSYVNARRLRTFNEFATLTGYPDSRLKEAWGLRRFQPSAEDLCEVVTKWSWERIAQDRWRAEMAWRCGHTNQRPAYLHLMPRRQVEIDQILDYLNVGPPTSTLTSTTLSSSTSSSYTSPPSTSASTTTTTSSTLLSSTSTSSSITSPATSSSQSTTTISCDLETLSDMARKPEES</sequence>
<dbReference type="EMBL" id="JAHFXF010000034">
    <property type="protein sequence ID" value="KAG9699389.1"/>
    <property type="molecule type" value="Genomic_DNA"/>
</dbReference>
<feature type="non-terminal residue" evidence="2">
    <location>
        <position position="269"/>
    </location>
</feature>
<dbReference type="OrthoDB" id="3914869at2759"/>
<evidence type="ECO:0000313" key="2">
    <source>
        <dbReference type="EMBL" id="KAG9699389.1"/>
    </source>
</evidence>
<reference evidence="2" key="2">
    <citation type="submission" date="2021-08" db="EMBL/GenBank/DDBJ databases">
        <authorList>
            <person name="Gostincar C."/>
            <person name="Sun X."/>
            <person name="Song Z."/>
            <person name="Gunde-Cimerman N."/>
        </authorList>
    </citation>
    <scope>NUCLEOTIDE SEQUENCE</scope>
    <source>
        <strain evidence="2">EXF-9911</strain>
    </source>
</reference>
<feature type="compositionally biased region" description="Low complexity" evidence="1">
    <location>
        <begin position="196"/>
        <end position="253"/>
    </location>
</feature>
<gene>
    <name evidence="2" type="ORF">KCU76_g1552</name>
</gene>
<dbReference type="Proteomes" id="UP000779574">
    <property type="component" value="Unassembled WGS sequence"/>
</dbReference>